<dbReference type="AlphaFoldDB" id="A0A2T5TXS3"/>
<dbReference type="RefSeq" id="WP_107955786.1">
    <property type="nucleotide sequence ID" value="NZ_QAYE01000012.1"/>
</dbReference>
<dbReference type="Proteomes" id="UP000244013">
    <property type="component" value="Unassembled WGS sequence"/>
</dbReference>
<dbReference type="GeneID" id="91007635"/>
<protein>
    <submittedName>
        <fullName evidence="1">DNA polymerase III epsilon subunit-like protein</fullName>
    </submittedName>
</protein>
<evidence type="ECO:0000313" key="1">
    <source>
        <dbReference type="EMBL" id="PTW44067.1"/>
    </source>
</evidence>
<reference evidence="1 2" key="1">
    <citation type="submission" date="2018-04" db="EMBL/GenBank/DDBJ databases">
        <title>Genomic Encyclopedia of Type Strains, Phase III (KMG-III): the genomes of soil and plant-associated and newly described type strains.</title>
        <authorList>
            <person name="Whitman W."/>
        </authorList>
    </citation>
    <scope>NUCLEOTIDE SEQUENCE [LARGE SCALE GENOMIC DNA]</scope>
    <source>
        <strain evidence="1 2">MA-olki</strain>
    </source>
</reference>
<gene>
    <name evidence="1" type="ORF">C8J25_11210</name>
</gene>
<dbReference type="Gene3D" id="3.30.420.10">
    <property type="entry name" value="Ribonuclease H-like superfamily/Ribonuclease H"/>
    <property type="match status" value="1"/>
</dbReference>
<evidence type="ECO:0000313" key="2">
    <source>
        <dbReference type="Proteomes" id="UP000244013"/>
    </source>
</evidence>
<accession>A0A2T5TXS3</accession>
<name>A0A2T5TXS3_9SPHN</name>
<dbReference type="OrthoDB" id="5705783at2"/>
<comment type="caution">
    <text evidence="1">The sequence shown here is derived from an EMBL/GenBank/DDBJ whole genome shotgun (WGS) entry which is preliminary data.</text>
</comment>
<dbReference type="EMBL" id="QAYE01000012">
    <property type="protein sequence ID" value="PTW44067.1"/>
    <property type="molecule type" value="Genomic_DNA"/>
</dbReference>
<dbReference type="InterPro" id="IPR036397">
    <property type="entry name" value="RNaseH_sf"/>
</dbReference>
<dbReference type="InterPro" id="IPR012337">
    <property type="entry name" value="RNaseH-like_sf"/>
</dbReference>
<proteinExistence type="predicted"/>
<sequence>MLVFLDFEASSLAKQSYPIEVAWVFADGRSETHLIRPAPSWTDWHEDAEAIHHISRSTLLRAGEPHDVVAQRMIDVLSGHDLLASAPSWDGKWLSVLLRGAGLDRRALRFRDTDDAIDEDARMILAPSVPSDLLDATVENLVTLIEVRARGKAPAHRALADAEAERQRWLAVRGAATELAEQYRRGG</sequence>
<dbReference type="GO" id="GO:0003676">
    <property type="term" value="F:nucleic acid binding"/>
    <property type="evidence" value="ECO:0007669"/>
    <property type="project" value="InterPro"/>
</dbReference>
<organism evidence="1 2">
    <name type="scientific">Sphingomonas faeni</name>
    <dbReference type="NCBI Taxonomy" id="185950"/>
    <lineage>
        <taxon>Bacteria</taxon>
        <taxon>Pseudomonadati</taxon>
        <taxon>Pseudomonadota</taxon>
        <taxon>Alphaproteobacteria</taxon>
        <taxon>Sphingomonadales</taxon>
        <taxon>Sphingomonadaceae</taxon>
        <taxon>Sphingomonas</taxon>
    </lineage>
</organism>
<dbReference type="SUPFAM" id="SSF53098">
    <property type="entry name" value="Ribonuclease H-like"/>
    <property type="match status" value="1"/>
</dbReference>